<organism evidence="2 3">
    <name type="scientific">Prymnesium parvum</name>
    <name type="common">Toxic golden alga</name>
    <dbReference type="NCBI Taxonomy" id="97485"/>
    <lineage>
        <taxon>Eukaryota</taxon>
        <taxon>Haptista</taxon>
        <taxon>Haptophyta</taxon>
        <taxon>Prymnesiophyceae</taxon>
        <taxon>Prymnesiales</taxon>
        <taxon>Prymnesiaceae</taxon>
        <taxon>Prymnesium</taxon>
    </lineage>
</organism>
<accession>A0AB34JGX9</accession>
<gene>
    <name evidence="2" type="ORF">AB1Y20_023635</name>
</gene>
<evidence type="ECO:0000256" key="1">
    <source>
        <dbReference type="SAM" id="MobiDB-lite"/>
    </source>
</evidence>
<name>A0AB34JGX9_PRYPA</name>
<comment type="caution">
    <text evidence="2">The sequence shown here is derived from an EMBL/GenBank/DDBJ whole genome shotgun (WGS) entry which is preliminary data.</text>
</comment>
<protein>
    <submittedName>
        <fullName evidence="2">Uncharacterized protein</fullName>
    </submittedName>
</protein>
<dbReference type="AlphaFoldDB" id="A0AB34JGX9"/>
<dbReference type="EMBL" id="JBGBPQ010000009">
    <property type="protein sequence ID" value="KAL1520165.1"/>
    <property type="molecule type" value="Genomic_DNA"/>
</dbReference>
<proteinExistence type="predicted"/>
<sequence>MPPVPPVTRQTAPAGHARAAATPAAKAPAEGAAQRPEGGVGKAQARGKAPMAWAQTQEDCAVSEGRRSAAAATARR</sequence>
<evidence type="ECO:0000313" key="3">
    <source>
        <dbReference type="Proteomes" id="UP001515480"/>
    </source>
</evidence>
<keyword evidence="3" id="KW-1185">Reference proteome</keyword>
<feature type="region of interest" description="Disordered" evidence="1">
    <location>
        <begin position="1"/>
        <end position="76"/>
    </location>
</feature>
<dbReference type="Proteomes" id="UP001515480">
    <property type="component" value="Unassembled WGS sequence"/>
</dbReference>
<evidence type="ECO:0000313" key="2">
    <source>
        <dbReference type="EMBL" id="KAL1520165.1"/>
    </source>
</evidence>
<feature type="compositionally biased region" description="Low complexity" evidence="1">
    <location>
        <begin position="10"/>
        <end position="36"/>
    </location>
</feature>
<reference evidence="2 3" key="1">
    <citation type="journal article" date="2024" name="Science">
        <title>Giant polyketide synthase enzymes in the biosynthesis of giant marine polyether toxins.</title>
        <authorList>
            <person name="Fallon T.R."/>
            <person name="Shende V.V."/>
            <person name="Wierzbicki I.H."/>
            <person name="Pendleton A.L."/>
            <person name="Watervoot N.F."/>
            <person name="Auber R.P."/>
            <person name="Gonzalez D.J."/>
            <person name="Wisecaver J.H."/>
            <person name="Moore B.S."/>
        </authorList>
    </citation>
    <scope>NUCLEOTIDE SEQUENCE [LARGE SCALE GENOMIC DNA]</scope>
    <source>
        <strain evidence="2 3">12B1</strain>
    </source>
</reference>